<protein>
    <submittedName>
        <fullName evidence="3">Transporter MCH1</fullName>
    </submittedName>
</protein>
<sequence length="760" mass="85968">MDTFGEGIEQQAKTKTIHHRHDHHLVTRILYFQDSLIEMPDVILQALLIFLVDCEEVGSILLPDPVHYGDSGSPGRPIGDNGKIDQHLPEQGDDLCDLRKETNITDRGEAIINQAFYRWRMDSHVRRPWRNHRVAKYGRRSCKYQRMPYGGHTVNVGDVVEMESQGHLILTVNGRVEIGKCKRCGGDGVSRSSHPYSEWQGEDWRDGEWSGVQEDYGEIPGQLSMEGDPMDVGRESRGGCHIEVVNEFPSSPPKESSDHGEYPEMENRPPPEREARIPEHDETKVSTRPGEVAFYETVFHAGLCLPIHPTIRRILHFYNSCPTQLVPNMWRSVVYAVVLWQYYKNPLSLNKFRHLFSLFKNLKPESGWLYYKARQNKNVIKGTTATLRGRRGSFSSSRGTTGNSPLRYLDRQEFCASREGAVQVVGNEGEFHHSRDDPRRGDNSRDNLIEYLGIIRKSHRRVLPRLPDRILLTILGAKFRPLVPGLELSSSSSSLEAWSNPRLPPELRSDGSQPQKFQVSHPIAKGVVIHEKRPRDEVPNISPSKKGKIADDSKGKDAMPPPEPKKKMTKSSKATSRGTPIVTPKEGTSTHPSDVGKLDLDRVISKLFYGVGQVVVLASSLAESGLELRDGKMTQQAQAKSVEMEMVQAQQRTTELEKKVVKFGRNEVVDELRKLREERDATVDGLEKEVAELKKKEVLAKKSAIQEYKSSNDFEEELGIQVLEIDDELALEQEEGKEEEEEEKEEDKEEGKGNTSLISP</sequence>
<dbReference type="Proteomes" id="UP000241394">
    <property type="component" value="Chromosome LG16"/>
</dbReference>
<feature type="domain" description="Transposase (putative) gypsy type" evidence="2">
    <location>
        <begin position="295"/>
        <end position="358"/>
    </location>
</feature>
<reference evidence="4" key="2">
    <citation type="journal article" date="2018" name="BMC Genomics">
        <title>A manually annotated Actinidia chinensis var. chinensis (kiwifruit) genome highlights the challenges associated with draft genomes and gene prediction in plants.</title>
        <authorList>
            <person name="Pilkington S.M."/>
            <person name="Crowhurst R."/>
            <person name="Hilario E."/>
            <person name="Nardozza S."/>
            <person name="Fraser L."/>
            <person name="Peng Y."/>
            <person name="Gunaseelan K."/>
            <person name="Simpson R."/>
            <person name="Tahir J."/>
            <person name="Deroles S.C."/>
            <person name="Templeton K."/>
            <person name="Luo Z."/>
            <person name="Davy M."/>
            <person name="Cheng C."/>
            <person name="McNeilage M."/>
            <person name="Scaglione D."/>
            <person name="Liu Y."/>
            <person name="Zhang Q."/>
            <person name="Datson P."/>
            <person name="De Silva N."/>
            <person name="Gardiner S.E."/>
            <person name="Bassett H."/>
            <person name="Chagne D."/>
            <person name="McCallum J."/>
            <person name="Dzierzon H."/>
            <person name="Deng C."/>
            <person name="Wang Y.Y."/>
            <person name="Barron L."/>
            <person name="Manako K."/>
            <person name="Bowen J."/>
            <person name="Foster T.M."/>
            <person name="Erridge Z.A."/>
            <person name="Tiffin H."/>
            <person name="Waite C.N."/>
            <person name="Davies K.M."/>
            <person name="Grierson E.P."/>
            <person name="Laing W.A."/>
            <person name="Kirk R."/>
            <person name="Chen X."/>
            <person name="Wood M."/>
            <person name="Montefiori M."/>
            <person name="Brummell D.A."/>
            <person name="Schwinn K.E."/>
            <person name="Catanach A."/>
            <person name="Fullerton C."/>
            <person name="Li D."/>
            <person name="Meiyalaghan S."/>
            <person name="Nieuwenhuizen N."/>
            <person name="Read N."/>
            <person name="Prakash R."/>
            <person name="Hunter D."/>
            <person name="Zhang H."/>
            <person name="McKenzie M."/>
            <person name="Knabel M."/>
            <person name="Harris A."/>
            <person name="Allan A.C."/>
            <person name="Gleave A."/>
            <person name="Chen A."/>
            <person name="Janssen B.J."/>
            <person name="Plunkett B."/>
            <person name="Ampomah-Dwamena C."/>
            <person name="Voogd C."/>
            <person name="Leif D."/>
            <person name="Lafferty D."/>
            <person name="Souleyre E.J.F."/>
            <person name="Varkonyi-Gasic E."/>
            <person name="Gambi F."/>
            <person name="Hanley J."/>
            <person name="Yao J.L."/>
            <person name="Cheung J."/>
            <person name="David K.M."/>
            <person name="Warren B."/>
            <person name="Marsh K."/>
            <person name="Snowden K.C."/>
            <person name="Lin-Wang K."/>
            <person name="Brian L."/>
            <person name="Martinez-Sanchez M."/>
            <person name="Wang M."/>
            <person name="Ileperuma N."/>
            <person name="Macnee N."/>
            <person name="Campin R."/>
            <person name="McAtee P."/>
            <person name="Drummond R.S.M."/>
            <person name="Espley R.V."/>
            <person name="Ireland H.S."/>
            <person name="Wu R."/>
            <person name="Atkinson R.G."/>
            <person name="Karunairetnam S."/>
            <person name="Bulley S."/>
            <person name="Chunkath S."/>
            <person name="Hanley Z."/>
            <person name="Storey R."/>
            <person name="Thrimawithana A.H."/>
            <person name="Thomson S."/>
            <person name="David C."/>
            <person name="Testolin R."/>
            <person name="Huang H."/>
            <person name="Hellens R.P."/>
            <person name="Schaffer R.J."/>
        </authorList>
    </citation>
    <scope>NUCLEOTIDE SEQUENCE [LARGE SCALE GENOMIC DNA]</scope>
    <source>
        <strain evidence="4">cv. Red5</strain>
    </source>
</reference>
<evidence type="ECO:0000313" key="3">
    <source>
        <dbReference type="EMBL" id="PSS08050.1"/>
    </source>
</evidence>
<feature type="region of interest" description="Disordered" evidence="1">
    <location>
        <begin position="726"/>
        <end position="760"/>
    </location>
</feature>
<feature type="compositionally biased region" description="Basic and acidic residues" evidence="1">
    <location>
        <begin position="528"/>
        <end position="538"/>
    </location>
</feature>
<dbReference type="Pfam" id="PF04195">
    <property type="entry name" value="Transposase_28"/>
    <property type="match status" value="1"/>
</dbReference>
<dbReference type="OrthoDB" id="10633032at2759"/>
<keyword evidence="4" id="KW-1185">Reference proteome</keyword>
<proteinExistence type="predicted"/>
<organism evidence="3 4">
    <name type="scientific">Actinidia chinensis var. chinensis</name>
    <name type="common">Chinese soft-hair kiwi</name>
    <dbReference type="NCBI Taxonomy" id="1590841"/>
    <lineage>
        <taxon>Eukaryota</taxon>
        <taxon>Viridiplantae</taxon>
        <taxon>Streptophyta</taxon>
        <taxon>Embryophyta</taxon>
        <taxon>Tracheophyta</taxon>
        <taxon>Spermatophyta</taxon>
        <taxon>Magnoliopsida</taxon>
        <taxon>eudicotyledons</taxon>
        <taxon>Gunneridae</taxon>
        <taxon>Pentapetalae</taxon>
        <taxon>asterids</taxon>
        <taxon>Ericales</taxon>
        <taxon>Actinidiaceae</taxon>
        <taxon>Actinidia</taxon>
    </lineage>
</organism>
<dbReference type="InterPro" id="IPR007321">
    <property type="entry name" value="Transposase_28"/>
</dbReference>
<feature type="region of interest" description="Disordered" evidence="1">
    <location>
        <begin position="245"/>
        <end position="285"/>
    </location>
</feature>
<evidence type="ECO:0000259" key="2">
    <source>
        <dbReference type="Pfam" id="PF04195"/>
    </source>
</evidence>
<dbReference type="Gramene" id="PSS08050">
    <property type="protein sequence ID" value="PSS08050"/>
    <property type="gene ID" value="CEY00_Acc18412"/>
</dbReference>
<evidence type="ECO:0000256" key="1">
    <source>
        <dbReference type="SAM" id="MobiDB-lite"/>
    </source>
</evidence>
<accession>A0A2R6QHG6</accession>
<feature type="compositionally biased region" description="Acidic residues" evidence="1">
    <location>
        <begin position="726"/>
        <end position="748"/>
    </location>
</feature>
<dbReference type="InParanoid" id="A0A2R6QHG6"/>
<reference evidence="3 4" key="1">
    <citation type="submission" date="2017-07" db="EMBL/GenBank/DDBJ databases">
        <title>An improved, manually edited Actinidia chinensis var. chinensis (kiwifruit) genome highlights the challenges associated with draft genomes and gene prediction in plants.</title>
        <authorList>
            <person name="Pilkington S."/>
            <person name="Crowhurst R."/>
            <person name="Hilario E."/>
            <person name="Nardozza S."/>
            <person name="Fraser L."/>
            <person name="Peng Y."/>
            <person name="Gunaseelan K."/>
            <person name="Simpson R."/>
            <person name="Tahir J."/>
            <person name="Deroles S."/>
            <person name="Templeton K."/>
            <person name="Luo Z."/>
            <person name="Davy M."/>
            <person name="Cheng C."/>
            <person name="Mcneilage M."/>
            <person name="Scaglione D."/>
            <person name="Liu Y."/>
            <person name="Zhang Q."/>
            <person name="Datson P."/>
            <person name="De Silva N."/>
            <person name="Gardiner S."/>
            <person name="Bassett H."/>
            <person name="Chagne D."/>
            <person name="Mccallum J."/>
            <person name="Dzierzon H."/>
            <person name="Deng C."/>
            <person name="Wang Y.-Y."/>
            <person name="Barron N."/>
            <person name="Manako K."/>
            <person name="Bowen J."/>
            <person name="Foster T."/>
            <person name="Erridge Z."/>
            <person name="Tiffin H."/>
            <person name="Waite C."/>
            <person name="Davies K."/>
            <person name="Grierson E."/>
            <person name="Laing W."/>
            <person name="Kirk R."/>
            <person name="Chen X."/>
            <person name="Wood M."/>
            <person name="Montefiori M."/>
            <person name="Brummell D."/>
            <person name="Schwinn K."/>
            <person name="Catanach A."/>
            <person name="Fullerton C."/>
            <person name="Li D."/>
            <person name="Meiyalaghan S."/>
            <person name="Nieuwenhuizen N."/>
            <person name="Read N."/>
            <person name="Prakash R."/>
            <person name="Hunter D."/>
            <person name="Zhang H."/>
            <person name="Mckenzie M."/>
            <person name="Knabel M."/>
            <person name="Harris A."/>
            <person name="Allan A."/>
            <person name="Chen A."/>
            <person name="Janssen B."/>
            <person name="Plunkett B."/>
            <person name="Dwamena C."/>
            <person name="Voogd C."/>
            <person name="Leif D."/>
            <person name="Lafferty D."/>
            <person name="Souleyre E."/>
            <person name="Varkonyi-Gasic E."/>
            <person name="Gambi F."/>
            <person name="Hanley J."/>
            <person name="Yao J.-L."/>
            <person name="Cheung J."/>
            <person name="David K."/>
            <person name="Warren B."/>
            <person name="Marsh K."/>
            <person name="Snowden K."/>
            <person name="Lin-Wang K."/>
            <person name="Brian L."/>
            <person name="Martinez-Sanchez M."/>
            <person name="Wang M."/>
            <person name="Ileperuma N."/>
            <person name="Macnee N."/>
            <person name="Campin R."/>
            <person name="Mcatee P."/>
            <person name="Drummond R."/>
            <person name="Espley R."/>
            <person name="Ireland H."/>
            <person name="Wu R."/>
            <person name="Atkinson R."/>
            <person name="Karunairetnam S."/>
            <person name="Bulley S."/>
            <person name="Chunkath S."/>
            <person name="Hanley Z."/>
            <person name="Storey R."/>
            <person name="Thrimawithana A."/>
            <person name="Thomson S."/>
            <person name="David C."/>
            <person name="Testolin R."/>
        </authorList>
    </citation>
    <scope>NUCLEOTIDE SEQUENCE [LARGE SCALE GENOMIC DNA]</scope>
    <source>
        <strain evidence="4">cv. Red5</strain>
        <tissue evidence="3">Young leaf</tissue>
    </source>
</reference>
<name>A0A2R6QHG6_ACTCC</name>
<feature type="compositionally biased region" description="Basic and acidic residues" evidence="1">
    <location>
        <begin position="548"/>
        <end position="557"/>
    </location>
</feature>
<comment type="caution">
    <text evidence="3">The sequence shown here is derived from an EMBL/GenBank/DDBJ whole genome shotgun (WGS) entry which is preliminary data.</text>
</comment>
<dbReference type="EMBL" id="NKQK01000016">
    <property type="protein sequence ID" value="PSS08050.1"/>
    <property type="molecule type" value="Genomic_DNA"/>
</dbReference>
<evidence type="ECO:0000313" key="4">
    <source>
        <dbReference type="Proteomes" id="UP000241394"/>
    </source>
</evidence>
<feature type="compositionally biased region" description="Basic and acidic residues" evidence="1">
    <location>
        <begin position="255"/>
        <end position="285"/>
    </location>
</feature>
<gene>
    <name evidence="3" type="ORF">CEY00_Acc18412</name>
</gene>
<feature type="region of interest" description="Disordered" evidence="1">
    <location>
        <begin position="490"/>
        <end position="596"/>
    </location>
</feature>
<dbReference type="AlphaFoldDB" id="A0A2R6QHG6"/>